<evidence type="ECO:0000313" key="2">
    <source>
        <dbReference type="Proteomes" id="UP000054538"/>
    </source>
</evidence>
<dbReference type="Proteomes" id="UP000054538">
    <property type="component" value="Unassembled WGS sequence"/>
</dbReference>
<dbReference type="AlphaFoldDB" id="A0A0D0D2E9"/>
<dbReference type="EMBL" id="KN826862">
    <property type="protein sequence ID" value="KIK77716.1"/>
    <property type="molecule type" value="Genomic_DNA"/>
</dbReference>
<reference evidence="2" key="2">
    <citation type="submission" date="2015-01" db="EMBL/GenBank/DDBJ databases">
        <title>Evolutionary Origins and Diversification of the Mycorrhizal Mutualists.</title>
        <authorList>
            <consortium name="DOE Joint Genome Institute"/>
            <consortium name="Mycorrhizal Genomics Consortium"/>
            <person name="Kohler A."/>
            <person name="Kuo A."/>
            <person name="Nagy L.G."/>
            <person name="Floudas D."/>
            <person name="Copeland A."/>
            <person name="Barry K.W."/>
            <person name="Cichocki N."/>
            <person name="Veneault-Fourrey C."/>
            <person name="LaButti K."/>
            <person name="Lindquist E.A."/>
            <person name="Lipzen A."/>
            <person name="Lundell T."/>
            <person name="Morin E."/>
            <person name="Murat C."/>
            <person name="Riley R."/>
            <person name="Ohm R."/>
            <person name="Sun H."/>
            <person name="Tunlid A."/>
            <person name="Henrissat B."/>
            <person name="Grigoriev I.V."/>
            <person name="Hibbett D.S."/>
            <person name="Martin F."/>
        </authorList>
    </citation>
    <scope>NUCLEOTIDE SEQUENCE [LARGE SCALE GENOMIC DNA]</scope>
    <source>
        <strain evidence="2">Ve08.2h10</strain>
    </source>
</reference>
<dbReference type="InParanoid" id="A0A0D0D2E9"/>
<organism evidence="1 2">
    <name type="scientific">Paxillus rubicundulus Ve08.2h10</name>
    <dbReference type="NCBI Taxonomy" id="930991"/>
    <lineage>
        <taxon>Eukaryota</taxon>
        <taxon>Fungi</taxon>
        <taxon>Dikarya</taxon>
        <taxon>Basidiomycota</taxon>
        <taxon>Agaricomycotina</taxon>
        <taxon>Agaricomycetes</taxon>
        <taxon>Agaricomycetidae</taxon>
        <taxon>Boletales</taxon>
        <taxon>Paxilineae</taxon>
        <taxon>Paxillaceae</taxon>
        <taxon>Paxillus</taxon>
    </lineage>
</organism>
<sequence>MTDMHCYHMHYERINCSTLPVLRIRCSLGLAGTGQLDESTNWKGQRGLDLTSRSCRRRTTQTPIC</sequence>
<dbReference type="HOGENOM" id="CLU_2850354_0_0_1"/>
<evidence type="ECO:0000313" key="1">
    <source>
        <dbReference type="EMBL" id="KIK77716.1"/>
    </source>
</evidence>
<protein>
    <submittedName>
        <fullName evidence="1">Unplaced genomic scaffold scaffold_2040, whole genome shotgun sequence</fullName>
    </submittedName>
</protein>
<accession>A0A0D0D2E9</accession>
<keyword evidence="2" id="KW-1185">Reference proteome</keyword>
<proteinExistence type="predicted"/>
<gene>
    <name evidence="1" type="ORF">PAXRUDRAFT_366038</name>
</gene>
<name>A0A0D0D2E9_9AGAM</name>
<reference evidence="1 2" key="1">
    <citation type="submission" date="2014-04" db="EMBL/GenBank/DDBJ databases">
        <authorList>
            <consortium name="DOE Joint Genome Institute"/>
            <person name="Kuo A."/>
            <person name="Kohler A."/>
            <person name="Jargeat P."/>
            <person name="Nagy L.G."/>
            <person name="Floudas D."/>
            <person name="Copeland A."/>
            <person name="Barry K.W."/>
            <person name="Cichocki N."/>
            <person name="Veneault-Fourrey C."/>
            <person name="LaButti K."/>
            <person name="Lindquist E.A."/>
            <person name="Lipzen A."/>
            <person name="Lundell T."/>
            <person name="Morin E."/>
            <person name="Murat C."/>
            <person name="Sun H."/>
            <person name="Tunlid A."/>
            <person name="Henrissat B."/>
            <person name="Grigoriev I.V."/>
            <person name="Hibbett D.S."/>
            <person name="Martin F."/>
            <person name="Nordberg H.P."/>
            <person name="Cantor M.N."/>
            <person name="Hua S.X."/>
        </authorList>
    </citation>
    <scope>NUCLEOTIDE SEQUENCE [LARGE SCALE GENOMIC DNA]</scope>
    <source>
        <strain evidence="1 2">Ve08.2h10</strain>
    </source>
</reference>